<dbReference type="GO" id="GO:0017168">
    <property type="term" value="F:5-oxoprolinase (ATP-hydrolyzing) activity"/>
    <property type="evidence" value="ECO:0007669"/>
    <property type="project" value="TreeGrafter"/>
</dbReference>
<dbReference type="InterPro" id="IPR008040">
    <property type="entry name" value="Hydant_A_N"/>
</dbReference>
<protein>
    <submittedName>
        <fullName evidence="3">Hydantoinase/oxoprolinase family protein</fullName>
    </submittedName>
</protein>
<dbReference type="PANTHER" id="PTHR11365:SF2">
    <property type="entry name" value="5-OXOPROLINASE"/>
    <property type="match status" value="1"/>
</dbReference>
<reference evidence="3 4" key="1">
    <citation type="submission" date="2020-02" db="EMBL/GenBank/DDBJ databases">
        <title>complete genome sequence of Rhodobacteraceae bacterium.</title>
        <authorList>
            <person name="Park J."/>
            <person name="Kim Y.-S."/>
            <person name="Kim K.-H."/>
        </authorList>
    </citation>
    <scope>NUCLEOTIDE SEQUENCE [LARGE SCALE GENOMIC DNA]</scope>
    <source>
        <strain evidence="3 4">RR4-56</strain>
    </source>
</reference>
<dbReference type="KEGG" id="hdh:G5B40_10530"/>
<evidence type="ECO:0000313" key="4">
    <source>
        <dbReference type="Proteomes" id="UP000503336"/>
    </source>
</evidence>
<feature type="domain" description="Hydantoinase/oxoprolinase N-terminal" evidence="2">
    <location>
        <begin position="5"/>
        <end position="168"/>
    </location>
</feature>
<dbReference type="GO" id="GO:0006749">
    <property type="term" value="P:glutathione metabolic process"/>
    <property type="evidence" value="ECO:0007669"/>
    <property type="project" value="TreeGrafter"/>
</dbReference>
<sequence>MAILLGVDTGGTFTDAVVYDEAAQEILGKAKALTTHQDLGAGVAAAVDAALAAADVAPGAVALISISTTLATNALVEGHGDPAALVLIGFQEADLARAGLKAALGTDPSIIVAGGHRSDGAEAAALDVAGLRSAVGAAAGGVTGFAVAGVFAVRNPEHEARAREIIAAETGLPVTCSHELSARLGGPRRALTTLLNARLVGMIHRLIEGTEARLAERGIRAPVMVVKGDGALMSAAVARARPIETILSGPAASLVGAAHLTGRARAVVADIGGTTTDIAVLEGGRPRLAPEGARVGGWLTMVEAVAMRTHGLGGDSEVTIAPDGLVAELALGPRRAAPISLYAMERPAAHEVLDRQLARTRAETHDGVFVMPGARRAGLDTLEGRAADIIGEVGVGAAVESLSLDSRGRLALRRLIGAGYLRRAAFTPTDAAHVLGLHGEWDGEAAAKAATLLARQKGNDGEKLAADGPALARRVVDALARRSAELALEAALGEDGFEAEGMAKRPLAAAALDGRRGFAAPALALNAPLIGLGASAPVYYPMVARIAGAEAVIPEDADVANAVGAVVGRVEAKAEALILSPDGDRFEVMAGGAPVQMETLAEAKALAETRAREEALKRAEAAGAETPEVRVAWDEKRASVEARETLVEARVTAVASGRPRF</sequence>
<gene>
    <name evidence="3" type="ORF">G5B40_10530</name>
</gene>
<accession>A0A7L5BYC8</accession>
<keyword evidence="4" id="KW-1185">Reference proteome</keyword>
<dbReference type="InterPro" id="IPR043129">
    <property type="entry name" value="ATPase_NBD"/>
</dbReference>
<dbReference type="EMBL" id="CP049056">
    <property type="protein sequence ID" value="QIE55848.1"/>
    <property type="molecule type" value="Genomic_DNA"/>
</dbReference>
<dbReference type="GO" id="GO:0005829">
    <property type="term" value="C:cytosol"/>
    <property type="evidence" value="ECO:0007669"/>
    <property type="project" value="TreeGrafter"/>
</dbReference>
<dbReference type="Pfam" id="PF05378">
    <property type="entry name" value="Hydant_A_N"/>
    <property type="match status" value="1"/>
</dbReference>
<organism evidence="3 4">
    <name type="scientific">Pikeienuella piscinae</name>
    <dbReference type="NCBI Taxonomy" id="2748098"/>
    <lineage>
        <taxon>Bacteria</taxon>
        <taxon>Pseudomonadati</taxon>
        <taxon>Pseudomonadota</taxon>
        <taxon>Alphaproteobacteria</taxon>
        <taxon>Rhodobacterales</taxon>
        <taxon>Paracoccaceae</taxon>
        <taxon>Pikeienuella</taxon>
    </lineage>
</organism>
<dbReference type="Pfam" id="PF01968">
    <property type="entry name" value="Hydantoinase_A"/>
    <property type="match status" value="1"/>
</dbReference>
<evidence type="ECO:0000259" key="2">
    <source>
        <dbReference type="Pfam" id="PF05378"/>
    </source>
</evidence>
<evidence type="ECO:0000313" key="3">
    <source>
        <dbReference type="EMBL" id="QIE55848.1"/>
    </source>
</evidence>
<dbReference type="RefSeq" id="WP_165098290.1">
    <property type="nucleotide sequence ID" value="NZ_CP049056.1"/>
</dbReference>
<name>A0A7L5BYC8_9RHOB</name>
<dbReference type="AlphaFoldDB" id="A0A7L5BYC8"/>
<proteinExistence type="predicted"/>
<dbReference type="Proteomes" id="UP000503336">
    <property type="component" value="Chromosome"/>
</dbReference>
<evidence type="ECO:0000259" key="1">
    <source>
        <dbReference type="Pfam" id="PF01968"/>
    </source>
</evidence>
<dbReference type="InterPro" id="IPR002821">
    <property type="entry name" value="Hydantoinase_A"/>
</dbReference>
<feature type="domain" description="Hydantoinase A/oxoprolinase" evidence="1">
    <location>
        <begin position="189"/>
        <end position="436"/>
    </location>
</feature>
<dbReference type="PANTHER" id="PTHR11365">
    <property type="entry name" value="5-OXOPROLINASE RELATED"/>
    <property type="match status" value="1"/>
</dbReference>
<dbReference type="InterPro" id="IPR045079">
    <property type="entry name" value="Oxoprolinase-like"/>
</dbReference>
<dbReference type="SUPFAM" id="SSF53067">
    <property type="entry name" value="Actin-like ATPase domain"/>
    <property type="match status" value="1"/>
</dbReference>